<evidence type="ECO:0000313" key="7">
    <source>
        <dbReference type="Proteomes" id="UP001303373"/>
    </source>
</evidence>
<dbReference type="SUPFAM" id="SSF48371">
    <property type="entry name" value="ARM repeat"/>
    <property type="match status" value="1"/>
</dbReference>
<feature type="compositionally biased region" description="Basic and acidic residues" evidence="4">
    <location>
        <begin position="25"/>
        <end position="41"/>
    </location>
</feature>
<dbReference type="Gene3D" id="1.25.40.180">
    <property type="match status" value="1"/>
</dbReference>
<feature type="compositionally biased region" description="Basic and acidic residues" evidence="4">
    <location>
        <begin position="173"/>
        <end position="188"/>
    </location>
</feature>
<dbReference type="SMART" id="SM00544">
    <property type="entry name" value="MA3"/>
    <property type="match status" value="1"/>
</dbReference>
<evidence type="ECO:0000256" key="4">
    <source>
        <dbReference type="SAM" id="MobiDB-lite"/>
    </source>
</evidence>
<dbReference type="Pfam" id="PF02854">
    <property type="entry name" value="MIF4G"/>
    <property type="match status" value="1"/>
</dbReference>
<evidence type="ECO:0000256" key="2">
    <source>
        <dbReference type="ARBA" id="ARBA00006856"/>
    </source>
</evidence>
<dbReference type="InterPro" id="IPR003890">
    <property type="entry name" value="MIF4G-like_typ-3"/>
</dbReference>
<evidence type="ECO:0000313" key="6">
    <source>
        <dbReference type="EMBL" id="WPH00175.1"/>
    </source>
</evidence>
<feature type="compositionally biased region" description="Basic and acidic residues" evidence="4">
    <location>
        <begin position="74"/>
        <end position="85"/>
    </location>
</feature>
<dbReference type="FunFam" id="1.25.40.180:FF:000050">
    <property type="entry name" value="Nuclear protein (Sgd1), putative"/>
    <property type="match status" value="1"/>
</dbReference>
<dbReference type="Pfam" id="PF02847">
    <property type="entry name" value="MA3"/>
    <property type="match status" value="1"/>
</dbReference>
<organism evidence="6 7">
    <name type="scientific">Acrodontium crateriforme</name>
    <dbReference type="NCBI Taxonomy" id="150365"/>
    <lineage>
        <taxon>Eukaryota</taxon>
        <taxon>Fungi</taxon>
        <taxon>Dikarya</taxon>
        <taxon>Ascomycota</taxon>
        <taxon>Pezizomycotina</taxon>
        <taxon>Dothideomycetes</taxon>
        <taxon>Dothideomycetidae</taxon>
        <taxon>Mycosphaerellales</taxon>
        <taxon>Teratosphaeriaceae</taxon>
        <taxon>Acrodontium</taxon>
    </lineage>
</organism>
<proteinExistence type="inferred from homology"/>
<protein>
    <recommendedName>
        <fullName evidence="5">MI domain-containing protein</fullName>
    </recommendedName>
</protein>
<dbReference type="AlphaFoldDB" id="A0AAQ3M2G7"/>
<feature type="region of interest" description="Disordered" evidence="4">
    <location>
        <begin position="580"/>
        <end position="600"/>
    </location>
</feature>
<sequence>MVRDGRGPKLPKVLLDQFATSGGSQRREASRKDRRKAERQQKKTGNSHSRKPLRLNSRPQQQSPEPIPAPAPEVPRRQQPERDAQPAKSILKKTAPVKISEPELESEDETDVDRNERETSPVISKRAAKAGLAADDAEIAALEKRLGIKGKKNKKDNDLAFLLGSDSEDEGDTTLKRKRPEDTKWLRDKRLKAAGNAVSIDHDDDDASDSEMDDLDENEFGVEANTEDDDEEEDEENSSSDMDDIENPFSEDELSEGDFDDGDSDLDDDDSPAKVKENPYVPPVSKDAAPTGKYIPPSLRKAASSDDEMLKHLQKQVKGQLNRLSEANLLSILQAMERMYENNARQHMTSTLIELLMTLVCDPSPLNDTFLILHAGFAASIYKVVGTDFGAQLLEKIVESFDKHRVESSGKETLNLVAFLAGLYTFQVVGSEIVFDYIRLLLAELSENNTELLLRVIRTSGPQLRQDDPSSLKDIVLLLHRNVAGIDKEKLSVRTKFMIETINDLKNNRMKTGVAASSMVSEHIVRMKKTLGSMNTRSIKATQPLSITLADIKDSEKKGKWWLVGASYYDPAKLVNGKSDAKVSAAKHDDDQSTSTNGNSWQEVARQQGMNTNIRRSIFITIHEAQDFKEAEMRLLKLNLNAKQRLEIPWVLVRCAGAAKPYNPYYTLIARQFCTETQVKKAFQFALWDCIKRMDKDTDPDDEDEDDMDVKKIVRLAKLFGTLVAEAGLSVTILKNLEFAVLSSKTKTFAEVMLTTIMTHLRKKDKTNFEHDVKQVFVQTQAVPSMIQGLRIFIQNTLCKASLANGKSETKAVTTGSDFALEALLEAAEQGSKIAPAKHEDDDLSDGSEDF</sequence>
<dbReference type="EMBL" id="CP138583">
    <property type="protein sequence ID" value="WPH00175.1"/>
    <property type="molecule type" value="Genomic_DNA"/>
</dbReference>
<evidence type="ECO:0000256" key="1">
    <source>
        <dbReference type="ARBA" id="ARBA00004604"/>
    </source>
</evidence>
<feature type="compositionally biased region" description="Acidic residues" evidence="4">
    <location>
        <begin position="202"/>
        <end position="270"/>
    </location>
</feature>
<dbReference type="GO" id="GO:0042274">
    <property type="term" value="P:ribosomal small subunit biogenesis"/>
    <property type="evidence" value="ECO:0007669"/>
    <property type="project" value="TreeGrafter"/>
</dbReference>
<feature type="compositionally biased region" description="Acidic residues" evidence="4">
    <location>
        <begin position="102"/>
        <end position="111"/>
    </location>
</feature>
<feature type="region of interest" description="Disordered" evidence="4">
    <location>
        <begin position="1"/>
        <end position="132"/>
    </location>
</feature>
<dbReference type="PROSITE" id="PS51366">
    <property type="entry name" value="MI"/>
    <property type="match status" value="1"/>
</dbReference>
<dbReference type="PANTHER" id="PTHR18034">
    <property type="entry name" value="CELL CYCLE CONTROL PROTEIN CWF22-RELATED"/>
    <property type="match status" value="1"/>
</dbReference>
<dbReference type="InterPro" id="IPR050781">
    <property type="entry name" value="CWC22_splicing_factor"/>
</dbReference>
<evidence type="ECO:0000256" key="3">
    <source>
        <dbReference type="ARBA" id="ARBA00023242"/>
    </source>
</evidence>
<dbReference type="PANTHER" id="PTHR18034:SF4">
    <property type="entry name" value="NUCLEOLAR MIF4G DOMAIN-CONTAINING PROTEIN 1"/>
    <property type="match status" value="1"/>
</dbReference>
<dbReference type="GO" id="GO:0005730">
    <property type="term" value="C:nucleolus"/>
    <property type="evidence" value="ECO:0007669"/>
    <property type="project" value="UniProtKB-SubCell"/>
</dbReference>
<comment type="subcellular location">
    <subcellularLocation>
        <location evidence="1">Nucleus</location>
        <location evidence="1">Nucleolus</location>
    </subcellularLocation>
</comment>
<dbReference type="InterPro" id="IPR003891">
    <property type="entry name" value="Initiation_fac_eIF4g_MI"/>
</dbReference>
<keyword evidence="3" id="KW-0539">Nucleus</keyword>
<name>A0AAQ3M2G7_9PEZI</name>
<comment type="similarity">
    <text evidence="2">Belongs to the CWC22 family.</text>
</comment>
<evidence type="ECO:0000259" key="5">
    <source>
        <dbReference type="PROSITE" id="PS51366"/>
    </source>
</evidence>
<dbReference type="SMART" id="SM00543">
    <property type="entry name" value="MIF4G"/>
    <property type="match status" value="1"/>
</dbReference>
<gene>
    <name evidence="6" type="ORF">R9X50_00299800</name>
</gene>
<feature type="compositionally biased region" description="Acidic residues" evidence="4">
    <location>
        <begin position="842"/>
        <end position="851"/>
    </location>
</feature>
<dbReference type="Proteomes" id="UP001303373">
    <property type="component" value="Chromosome 4"/>
</dbReference>
<keyword evidence="7" id="KW-1185">Reference proteome</keyword>
<dbReference type="GO" id="GO:0003723">
    <property type="term" value="F:RNA binding"/>
    <property type="evidence" value="ECO:0007669"/>
    <property type="project" value="InterPro"/>
</dbReference>
<feature type="domain" description="MI" evidence="5">
    <location>
        <begin position="613"/>
        <end position="739"/>
    </location>
</feature>
<feature type="region of interest" description="Disordered" evidence="4">
    <location>
        <begin position="148"/>
        <end position="296"/>
    </location>
</feature>
<accession>A0AAQ3M2G7</accession>
<feature type="region of interest" description="Disordered" evidence="4">
    <location>
        <begin position="832"/>
        <end position="851"/>
    </location>
</feature>
<reference evidence="6 7" key="1">
    <citation type="submission" date="2023-11" db="EMBL/GenBank/DDBJ databases">
        <title>An acidophilic fungus is an integral part of prey digestion in a carnivorous sundew plant.</title>
        <authorList>
            <person name="Tsai I.J."/>
        </authorList>
    </citation>
    <scope>NUCLEOTIDE SEQUENCE [LARGE SCALE GENOMIC DNA]</scope>
    <source>
        <strain evidence="6">169a</strain>
    </source>
</reference>
<dbReference type="InterPro" id="IPR016024">
    <property type="entry name" value="ARM-type_fold"/>
</dbReference>